<keyword evidence="1" id="KW-0547">Nucleotide-binding</keyword>
<evidence type="ECO:0000313" key="2">
    <source>
        <dbReference type="EMBL" id="MBC9783857.1"/>
    </source>
</evidence>
<keyword evidence="3" id="KW-1185">Reference proteome</keyword>
<organism evidence="2 3">
    <name type="scientific">Heliobacterium chlorum</name>
    <dbReference type="NCBI Taxonomy" id="2698"/>
    <lineage>
        <taxon>Bacteria</taxon>
        <taxon>Bacillati</taxon>
        <taxon>Bacillota</taxon>
        <taxon>Clostridia</taxon>
        <taxon>Eubacteriales</taxon>
        <taxon>Heliobacteriaceae</taxon>
        <taxon>Heliobacterium</taxon>
    </lineage>
</organism>
<name>A0ABR7SZA0_HELCL</name>
<accession>A0ABR7SZA0</accession>
<protein>
    <submittedName>
        <fullName evidence="2">EutP/PduV family microcompartment system protein</fullName>
    </submittedName>
</protein>
<dbReference type="PIRSF" id="PIRSF036409">
    <property type="entry name" value="EutP_PduV"/>
    <property type="match status" value="1"/>
</dbReference>
<dbReference type="Gene3D" id="3.40.50.300">
    <property type="entry name" value="P-loop containing nucleotide triphosphate hydrolases"/>
    <property type="match status" value="1"/>
</dbReference>
<reference evidence="2 3" key="1">
    <citation type="submission" date="2020-07" db="EMBL/GenBank/DDBJ databases">
        <title>Draft whole-genome sequence of Heliobacterium chlorum DSM 3682, type strain.</title>
        <authorList>
            <person name="Kyndt J.A."/>
            <person name="Meyer T.E."/>
            <person name="Imhoff J.F."/>
        </authorList>
    </citation>
    <scope>NUCLEOTIDE SEQUENCE [LARGE SCALE GENOMIC DNA]</scope>
    <source>
        <strain evidence="2 3">DSM 3682</strain>
    </source>
</reference>
<proteinExistence type="inferred from homology"/>
<comment type="similarity">
    <text evidence="1">Belongs to the EutP/PduV family.</text>
</comment>
<dbReference type="Pfam" id="PF10662">
    <property type="entry name" value="PduV-EutP"/>
    <property type="match status" value="1"/>
</dbReference>
<dbReference type="SUPFAM" id="SSF52540">
    <property type="entry name" value="P-loop containing nucleoside triphosphate hydrolases"/>
    <property type="match status" value="1"/>
</dbReference>
<dbReference type="PANTHER" id="PTHR40453:SF1">
    <property type="entry name" value="PROTEIN YOEF"/>
    <property type="match status" value="1"/>
</dbReference>
<dbReference type="Proteomes" id="UP000617402">
    <property type="component" value="Unassembled WGS sequence"/>
</dbReference>
<dbReference type="NCBIfam" id="TIGR02528">
    <property type="entry name" value="EutP"/>
    <property type="match status" value="1"/>
</dbReference>
<gene>
    <name evidence="2" type="primary">eutP</name>
    <name evidence="2" type="ORF">H1S01_04955</name>
</gene>
<dbReference type="InterPro" id="IPR012381">
    <property type="entry name" value="EutP_PduV"/>
</dbReference>
<evidence type="ECO:0000256" key="1">
    <source>
        <dbReference type="PIRNR" id="PIRNR036409"/>
    </source>
</evidence>
<dbReference type="CDD" id="cd00882">
    <property type="entry name" value="Ras_like_GTPase"/>
    <property type="match status" value="1"/>
</dbReference>
<dbReference type="PANTHER" id="PTHR40453">
    <property type="entry name" value="PROTEIN YOEF"/>
    <property type="match status" value="1"/>
</dbReference>
<sequence>MKKVMMVGAVGAGKTTLLQALKGKETEKAAKTQMIRYDSGMIDTPGEYAQSPRFYSALQVTAMDAAVILLIQDATKLSVSVPPGFAGLFSCPVIGVVTKVDHPAADQQTATARLQAAGIKETLFFVSAKTGEGLGELHTYLAERGCNHE</sequence>
<comment type="caution">
    <text evidence="2">The sequence shown here is derived from an EMBL/GenBank/DDBJ whole genome shotgun (WGS) entry which is preliminary data.</text>
</comment>
<dbReference type="RefSeq" id="WP_188038997.1">
    <property type="nucleotide sequence ID" value="NZ_JACVHF010000003.1"/>
</dbReference>
<evidence type="ECO:0000313" key="3">
    <source>
        <dbReference type="Proteomes" id="UP000617402"/>
    </source>
</evidence>
<dbReference type="InterPro" id="IPR027417">
    <property type="entry name" value="P-loop_NTPase"/>
</dbReference>
<dbReference type="EMBL" id="JACVHF010000003">
    <property type="protein sequence ID" value="MBC9783857.1"/>
    <property type="molecule type" value="Genomic_DNA"/>
</dbReference>